<dbReference type="Proteomes" id="UP000219167">
    <property type="component" value="Unassembled WGS sequence"/>
</dbReference>
<gene>
    <name evidence="1" type="ORF">SAMN05892877_10218</name>
</gene>
<dbReference type="EMBL" id="OBQD01000002">
    <property type="protein sequence ID" value="SOC35682.1"/>
    <property type="molecule type" value="Genomic_DNA"/>
</dbReference>
<sequence length="67" mass="7026">MINATGSRGPAPDTAVPLSDLGAITLSDKTHPISAMGSDDGHSAPFANVASRLEKRMPINPWLRGTR</sequence>
<evidence type="ECO:0000313" key="2">
    <source>
        <dbReference type="Proteomes" id="UP000219167"/>
    </source>
</evidence>
<proteinExistence type="predicted"/>
<evidence type="ECO:0000313" key="1">
    <source>
        <dbReference type="EMBL" id="SOC35682.1"/>
    </source>
</evidence>
<keyword evidence="2" id="KW-1185">Reference proteome</keyword>
<name>A0A285U1I4_9HYPH</name>
<organism evidence="1 2">
    <name type="scientific">Rhizobium subbaraonis</name>
    <dbReference type="NCBI Taxonomy" id="908946"/>
    <lineage>
        <taxon>Bacteria</taxon>
        <taxon>Pseudomonadati</taxon>
        <taxon>Pseudomonadota</taxon>
        <taxon>Alphaproteobacteria</taxon>
        <taxon>Hyphomicrobiales</taxon>
        <taxon>Rhizobiaceae</taxon>
        <taxon>Rhizobium/Agrobacterium group</taxon>
        <taxon>Rhizobium</taxon>
    </lineage>
</organism>
<protein>
    <submittedName>
        <fullName evidence="1">Uncharacterized protein</fullName>
    </submittedName>
</protein>
<dbReference type="AlphaFoldDB" id="A0A285U1I4"/>
<accession>A0A285U1I4</accession>
<reference evidence="1 2" key="1">
    <citation type="submission" date="2017-08" db="EMBL/GenBank/DDBJ databases">
        <authorList>
            <person name="de Groot N.N."/>
        </authorList>
    </citation>
    <scope>NUCLEOTIDE SEQUENCE [LARGE SCALE GENOMIC DNA]</scope>
    <source>
        <strain evidence="1 2">JC85</strain>
    </source>
</reference>